<dbReference type="PROSITE" id="PS00122">
    <property type="entry name" value="CARBOXYLESTERASE_B_1"/>
    <property type="match status" value="1"/>
</dbReference>
<dbReference type="SUPFAM" id="SSF53474">
    <property type="entry name" value="alpha/beta-Hydrolases"/>
    <property type="match status" value="1"/>
</dbReference>
<dbReference type="Pfam" id="PF00135">
    <property type="entry name" value="COesterase"/>
    <property type="match status" value="1"/>
</dbReference>
<protein>
    <recommendedName>
        <fullName evidence="3">Carboxylic ester hydrolase</fullName>
        <ecNumber evidence="3">3.1.1.-</ecNumber>
    </recommendedName>
</protein>
<dbReference type="InterPro" id="IPR002018">
    <property type="entry name" value="CarbesteraseB"/>
</dbReference>
<evidence type="ECO:0000256" key="1">
    <source>
        <dbReference type="ARBA" id="ARBA00005964"/>
    </source>
</evidence>
<feature type="domain" description="Carboxylesterase type B" evidence="4">
    <location>
        <begin position="39"/>
        <end position="365"/>
    </location>
</feature>
<gene>
    <name evidence="5" type="ORF">B0T10DRAFT_583032</name>
</gene>
<dbReference type="PANTHER" id="PTHR43918:SF4">
    <property type="entry name" value="CARBOXYLIC ESTER HYDROLASE"/>
    <property type="match status" value="1"/>
</dbReference>
<dbReference type="AlphaFoldDB" id="A0A9P8WGJ0"/>
<sequence length="495" mass="53585">MKQFLQIVAVFSAFAAAKPLHIPSTLSSRGYNDTWSVGQTVDTTSGPVQGHAASEAIEVSEYLGIPFAQPPTGSLRFQPPVAYNGASVINGTDFGFACTQASGGNTLPQSEDCLTLNIWTKPQVGDKKKAILVWVYGGAYTIGSSRSPEYNGQYFADQTDVILISFNYRLNIFGFPGNPATASNLGLLDMRLALEWIRNNAAKFGGDVNRISLFGQSAGAGMIDFYSYAYASDPIANGFALHSATVNGFPSLPRNSTEASWFRIAEAVGCGPRTADPNEITDCMRIKTPQEILAAFSSQDTGIGATPAFGPGVDDIIVFEDYGSRHSAVGGYLIGNNENEAGLFRQFQNQTDAYWQDFNQRLYTCADAERIAQSVRDGYPSWRYRYFGDFPNLAVSTNPPSGAYHGAELPVLFGTVDEVAQNSTPSTPDLVAVGDYLRCAWSTFAKDPFRGLLTYAEGWPTYEPTEETLVRLAFENRPGANFTLGNAYDGPCQAS</sequence>
<dbReference type="Gene3D" id="3.40.50.1820">
    <property type="entry name" value="alpha/beta hydrolase"/>
    <property type="match status" value="1"/>
</dbReference>
<reference evidence="5 6" key="1">
    <citation type="journal article" date="2021" name="Nat. Commun.">
        <title>Genetic determinants of endophytism in the Arabidopsis root mycobiome.</title>
        <authorList>
            <person name="Mesny F."/>
            <person name="Miyauchi S."/>
            <person name="Thiergart T."/>
            <person name="Pickel B."/>
            <person name="Atanasova L."/>
            <person name="Karlsson M."/>
            <person name="Huettel B."/>
            <person name="Barry K.W."/>
            <person name="Haridas S."/>
            <person name="Chen C."/>
            <person name="Bauer D."/>
            <person name="Andreopoulos W."/>
            <person name="Pangilinan J."/>
            <person name="LaButti K."/>
            <person name="Riley R."/>
            <person name="Lipzen A."/>
            <person name="Clum A."/>
            <person name="Drula E."/>
            <person name="Henrissat B."/>
            <person name="Kohler A."/>
            <person name="Grigoriev I.V."/>
            <person name="Martin F.M."/>
            <person name="Hacquard S."/>
        </authorList>
    </citation>
    <scope>NUCLEOTIDE SEQUENCE [LARGE SCALE GENOMIC DNA]</scope>
    <source>
        <strain evidence="5 6">MPI-CAGE-CH-0241</strain>
    </source>
</reference>
<evidence type="ECO:0000313" key="6">
    <source>
        <dbReference type="Proteomes" id="UP000777438"/>
    </source>
</evidence>
<comment type="caution">
    <text evidence="5">The sequence shown here is derived from an EMBL/GenBank/DDBJ whole genome shotgun (WGS) entry which is preliminary data.</text>
</comment>
<evidence type="ECO:0000256" key="2">
    <source>
        <dbReference type="ARBA" id="ARBA00022801"/>
    </source>
</evidence>
<dbReference type="InterPro" id="IPR029058">
    <property type="entry name" value="AB_hydrolase_fold"/>
</dbReference>
<keyword evidence="3" id="KW-0732">Signal</keyword>
<keyword evidence="2 3" id="KW-0378">Hydrolase</keyword>
<organism evidence="5 6">
    <name type="scientific">Thelonectria olida</name>
    <dbReference type="NCBI Taxonomy" id="1576542"/>
    <lineage>
        <taxon>Eukaryota</taxon>
        <taxon>Fungi</taxon>
        <taxon>Dikarya</taxon>
        <taxon>Ascomycota</taxon>
        <taxon>Pezizomycotina</taxon>
        <taxon>Sordariomycetes</taxon>
        <taxon>Hypocreomycetidae</taxon>
        <taxon>Hypocreales</taxon>
        <taxon>Nectriaceae</taxon>
        <taxon>Thelonectria</taxon>
    </lineage>
</organism>
<evidence type="ECO:0000256" key="3">
    <source>
        <dbReference type="RuleBase" id="RU361235"/>
    </source>
</evidence>
<dbReference type="GO" id="GO:0052689">
    <property type="term" value="F:carboxylic ester hydrolase activity"/>
    <property type="evidence" value="ECO:0007669"/>
    <property type="project" value="TreeGrafter"/>
</dbReference>
<accession>A0A9P8WGJ0</accession>
<dbReference type="OrthoDB" id="408631at2759"/>
<name>A0A9P8WGJ0_9HYPO</name>
<dbReference type="Proteomes" id="UP000777438">
    <property type="component" value="Unassembled WGS sequence"/>
</dbReference>
<dbReference type="InterPro" id="IPR050654">
    <property type="entry name" value="AChE-related_enzymes"/>
</dbReference>
<dbReference type="InterPro" id="IPR019826">
    <property type="entry name" value="Carboxylesterase_B_AS"/>
</dbReference>
<comment type="similarity">
    <text evidence="1 3">Belongs to the type-B carboxylesterase/lipase family.</text>
</comment>
<proteinExistence type="inferred from homology"/>
<evidence type="ECO:0000313" key="5">
    <source>
        <dbReference type="EMBL" id="KAH6896494.1"/>
    </source>
</evidence>
<evidence type="ECO:0000259" key="4">
    <source>
        <dbReference type="Pfam" id="PF00135"/>
    </source>
</evidence>
<dbReference type="PANTHER" id="PTHR43918">
    <property type="entry name" value="ACETYLCHOLINESTERASE"/>
    <property type="match status" value="1"/>
</dbReference>
<feature type="chain" id="PRO_5040544048" description="Carboxylic ester hydrolase" evidence="3">
    <location>
        <begin position="20"/>
        <end position="495"/>
    </location>
</feature>
<feature type="signal peptide" evidence="3">
    <location>
        <begin position="1"/>
        <end position="19"/>
    </location>
</feature>
<dbReference type="EC" id="3.1.1.-" evidence="3"/>
<keyword evidence="6" id="KW-1185">Reference proteome</keyword>
<dbReference type="EMBL" id="JAGPYM010000003">
    <property type="protein sequence ID" value="KAH6896494.1"/>
    <property type="molecule type" value="Genomic_DNA"/>
</dbReference>